<evidence type="ECO:0000313" key="2">
    <source>
        <dbReference type="Proteomes" id="UP001319200"/>
    </source>
</evidence>
<evidence type="ECO:0008006" key="3">
    <source>
        <dbReference type="Google" id="ProtNLM"/>
    </source>
</evidence>
<protein>
    <recommendedName>
        <fullName evidence="3">WYL domain-containing protein</fullName>
    </recommendedName>
</protein>
<dbReference type="EMBL" id="JAHESF010000067">
    <property type="protein sequence ID" value="MBT1701351.1"/>
    <property type="molecule type" value="Genomic_DNA"/>
</dbReference>
<comment type="caution">
    <text evidence="1">The sequence shown here is derived from an EMBL/GenBank/DDBJ whole genome shotgun (WGS) entry which is preliminary data.</text>
</comment>
<dbReference type="Proteomes" id="UP001319200">
    <property type="component" value="Unassembled WGS sequence"/>
</dbReference>
<organism evidence="1 2">
    <name type="scientific">Chryseosolibacter histidini</name>
    <dbReference type="NCBI Taxonomy" id="2782349"/>
    <lineage>
        <taxon>Bacteria</taxon>
        <taxon>Pseudomonadati</taxon>
        <taxon>Bacteroidota</taxon>
        <taxon>Cytophagia</taxon>
        <taxon>Cytophagales</taxon>
        <taxon>Chryseotaleaceae</taxon>
        <taxon>Chryseosolibacter</taxon>
    </lineage>
</organism>
<dbReference type="RefSeq" id="WP_254170034.1">
    <property type="nucleotide sequence ID" value="NZ_JAHESF010000067.1"/>
</dbReference>
<dbReference type="AlphaFoldDB" id="A0AAP2DRU5"/>
<accession>A0AAP2DRU5</accession>
<keyword evidence="2" id="KW-1185">Reference proteome</keyword>
<proteinExistence type="predicted"/>
<evidence type="ECO:0000313" key="1">
    <source>
        <dbReference type="EMBL" id="MBT1701351.1"/>
    </source>
</evidence>
<name>A0AAP2DRU5_9BACT</name>
<sequence length="105" mass="12276">MTTEAIIEILRRACTERKVCKLHKKGEPEDRIVNPHGVHHSKNKDLVLVCIQVSGYSKSKNRSLYRNLAIQDFESVEMLSRTFTIDKDFNPDDDQYGEWLFHVLE</sequence>
<gene>
    <name evidence="1" type="ORF">KK083_30945</name>
</gene>
<reference evidence="1 2" key="1">
    <citation type="submission" date="2021-05" db="EMBL/GenBank/DDBJ databases">
        <title>A Polyphasic approach of four new species of the genus Ohtaekwangia: Ohtaekwangia histidinii sp. nov., Ohtaekwangia cretensis sp. nov., Ohtaekwangia indiensis sp. nov., Ohtaekwangia reichenbachii sp. nov. from diverse environment.</title>
        <authorList>
            <person name="Octaviana S."/>
        </authorList>
    </citation>
    <scope>NUCLEOTIDE SEQUENCE [LARGE SCALE GENOMIC DNA]</scope>
    <source>
        <strain evidence="1 2">PWU4</strain>
    </source>
</reference>